<dbReference type="Pfam" id="PF13489">
    <property type="entry name" value="Methyltransf_23"/>
    <property type="match status" value="1"/>
</dbReference>
<dbReference type="PANTHER" id="PTHR43591:SF10">
    <property type="entry name" value="ABC TRANSMEMBRANE TYPE-1 DOMAIN-CONTAINING PROTEIN-RELATED"/>
    <property type="match status" value="1"/>
</dbReference>
<name>A0A0D2E952_9EURO</name>
<reference evidence="2 3" key="1">
    <citation type="submission" date="2015-01" db="EMBL/GenBank/DDBJ databases">
        <title>The Genome Sequence of Exophiala xenobiotica CBS118157.</title>
        <authorList>
            <consortium name="The Broad Institute Genomics Platform"/>
            <person name="Cuomo C."/>
            <person name="de Hoog S."/>
            <person name="Gorbushina A."/>
            <person name="Stielow B."/>
            <person name="Teixiera M."/>
            <person name="Abouelleil A."/>
            <person name="Chapman S.B."/>
            <person name="Priest M."/>
            <person name="Young S.K."/>
            <person name="Wortman J."/>
            <person name="Nusbaum C."/>
            <person name="Birren B."/>
        </authorList>
    </citation>
    <scope>NUCLEOTIDE SEQUENCE [LARGE SCALE GENOMIC DNA]</scope>
    <source>
        <strain evidence="2 3">CBS 118157</strain>
    </source>
</reference>
<evidence type="ECO:0008006" key="4">
    <source>
        <dbReference type="Google" id="ProtNLM"/>
    </source>
</evidence>
<dbReference type="GO" id="GO:0008168">
    <property type="term" value="F:methyltransferase activity"/>
    <property type="evidence" value="ECO:0007669"/>
    <property type="project" value="TreeGrafter"/>
</dbReference>
<dbReference type="RefSeq" id="XP_013312503.1">
    <property type="nucleotide sequence ID" value="XM_013457049.1"/>
</dbReference>
<dbReference type="EMBL" id="KN847322">
    <property type="protein sequence ID" value="KIW51918.1"/>
    <property type="molecule type" value="Genomic_DNA"/>
</dbReference>
<dbReference type="SUPFAM" id="SSF53335">
    <property type="entry name" value="S-adenosyl-L-methionine-dependent methyltransferases"/>
    <property type="match status" value="1"/>
</dbReference>
<feature type="compositionally biased region" description="Acidic residues" evidence="1">
    <location>
        <begin position="22"/>
        <end position="31"/>
    </location>
</feature>
<dbReference type="STRING" id="348802.A0A0D2E952"/>
<accession>A0A0D2E952</accession>
<dbReference type="PANTHER" id="PTHR43591">
    <property type="entry name" value="METHYLTRANSFERASE"/>
    <property type="match status" value="1"/>
</dbReference>
<keyword evidence="3" id="KW-1185">Reference proteome</keyword>
<dbReference type="AlphaFoldDB" id="A0A0D2E952"/>
<evidence type="ECO:0000313" key="3">
    <source>
        <dbReference type="Proteomes" id="UP000054342"/>
    </source>
</evidence>
<protein>
    <recommendedName>
        <fullName evidence="4">Methyltransferase domain-containing protein</fullName>
    </recommendedName>
</protein>
<dbReference type="OrthoDB" id="2013972at2759"/>
<dbReference type="CDD" id="cd02440">
    <property type="entry name" value="AdoMet_MTases"/>
    <property type="match status" value="1"/>
</dbReference>
<feature type="region of interest" description="Disordered" evidence="1">
    <location>
        <begin position="1"/>
        <end position="36"/>
    </location>
</feature>
<dbReference type="Gene3D" id="3.40.50.150">
    <property type="entry name" value="Vaccinia Virus protein VP39"/>
    <property type="match status" value="1"/>
</dbReference>
<evidence type="ECO:0000313" key="2">
    <source>
        <dbReference type="EMBL" id="KIW51918.1"/>
    </source>
</evidence>
<dbReference type="InterPro" id="IPR029063">
    <property type="entry name" value="SAM-dependent_MTases_sf"/>
</dbReference>
<sequence>MSPEVEAVGEQQHSRAIAPDPMIEDDDDPTYGDDAMTETTSISSWIRDYRVENGRTYHSFKDGKYWGSNDEAANEHLDIGHNLYTKSLGGRLFLAPIDPNPSQILDLGTGTGSWAIDVADTYPSAIVIGTDLSPIQPSWVPPNVRFEIDDMESDWTWPTNSFDLIHIRGLHGTITDWPALYTQCMRALKPGGWLEQAEYSAQFTSDDNTVPPDGGIAAWNRVGPECHKVLNRELQVLDGMKDRMLTAGFESVIEHRFKWPIGPWPKKPELKELGAWSRAHIETGLENWTLRLLTSVLGWTADEVRLLCANVRREIRNPKVHAIQRMNVVYGQKPGGKMFANT</sequence>
<evidence type="ECO:0000256" key="1">
    <source>
        <dbReference type="SAM" id="MobiDB-lite"/>
    </source>
</evidence>
<dbReference type="Proteomes" id="UP000054342">
    <property type="component" value="Unassembled WGS sequence"/>
</dbReference>
<gene>
    <name evidence="2" type="ORF">PV05_10593</name>
</gene>
<dbReference type="GeneID" id="25332501"/>
<organism evidence="2 3">
    <name type="scientific">Exophiala xenobiotica</name>
    <dbReference type="NCBI Taxonomy" id="348802"/>
    <lineage>
        <taxon>Eukaryota</taxon>
        <taxon>Fungi</taxon>
        <taxon>Dikarya</taxon>
        <taxon>Ascomycota</taxon>
        <taxon>Pezizomycotina</taxon>
        <taxon>Eurotiomycetes</taxon>
        <taxon>Chaetothyriomycetidae</taxon>
        <taxon>Chaetothyriales</taxon>
        <taxon>Herpotrichiellaceae</taxon>
        <taxon>Exophiala</taxon>
    </lineage>
</organism>
<proteinExistence type="predicted"/>